<protein>
    <submittedName>
        <fullName evidence="4">Uncharacterized protein LOC112054747 isoform X2</fullName>
    </submittedName>
</protein>
<dbReference type="Proteomes" id="UP001652582">
    <property type="component" value="Chromosome 24"/>
</dbReference>
<reference evidence="4" key="1">
    <citation type="submission" date="2025-08" db="UniProtKB">
        <authorList>
            <consortium name="RefSeq"/>
        </authorList>
    </citation>
    <scope>IDENTIFICATION</scope>
</reference>
<feature type="region of interest" description="Disordered" evidence="2">
    <location>
        <begin position="181"/>
        <end position="228"/>
    </location>
</feature>
<dbReference type="RefSeq" id="XP_023950405.2">
    <property type="nucleotide sequence ID" value="XM_024094637.2"/>
</dbReference>
<sequence>MNFRRILSKGSLKSSSSSGKSKIDELKKLQDEIESLKLNISSLKVLLDNRDAALGKIACEKEKLYVRHKTLLRENKYLHQELVDERTTHSKEKDFLLKNMKKLSLKLANSGKDYVIFKSIITTLEDNKNALDSVFEELRNKINPSHKKYIKLLKVNADLNFENTQLKLFLIAKNELRSGDKEAGLSGIKGPQCSHTHDQLKTHKNCHQERSTSPTEKLYKPSKTNESK</sequence>
<dbReference type="KEGG" id="bany:112054747"/>
<evidence type="ECO:0000256" key="1">
    <source>
        <dbReference type="SAM" id="Coils"/>
    </source>
</evidence>
<dbReference type="OrthoDB" id="7600531at2759"/>
<feature type="compositionally biased region" description="Basic and acidic residues" evidence="2">
    <location>
        <begin position="217"/>
        <end position="228"/>
    </location>
</feature>
<evidence type="ECO:0000313" key="3">
    <source>
        <dbReference type="Proteomes" id="UP001652582"/>
    </source>
</evidence>
<proteinExistence type="predicted"/>
<dbReference type="GeneID" id="112054747"/>
<feature type="compositionally biased region" description="Basic and acidic residues" evidence="2">
    <location>
        <begin position="195"/>
        <end position="210"/>
    </location>
</feature>
<organism evidence="3 4">
    <name type="scientific">Bicyclus anynana</name>
    <name type="common">Squinting bush brown butterfly</name>
    <dbReference type="NCBI Taxonomy" id="110368"/>
    <lineage>
        <taxon>Eukaryota</taxon>
        <taxon>Metazoa</taxon>
        <taxon>Ecdysozoa</taxon>
        <taxon>Arthropoda</taxon>
        <taxon>Hexapoda</taxon>
        <taxon>Insecta</taxon>
        <taxon>Pterygota</taxon>
        <taxon>Neoptera</taxon>
        <taxon>Endopterygota</taxon>
        <taxon>Lepidoptera</taxon>
        <taxon>Glossata</taxon>
        <taxon>Ditrysia</taxon>
        <taxon>Papilionoidea</taxon>
        <taxon>Nymphalidae</taxon>
        <taxon>Satyrinae</taxon>
        <taxon>Satyrini</taxon>
        <taxon>Mycalesina</taxon>
        <taxon>Bicyclus</taxon>
    </lineage>
</organism>
<accession>A0A6J1NRR4</accession>
<evidence type="ECO:0000313" key="4">
    <source>
        <dbReference type="RefSeq" id="XP_023950405.2"/>
    </source>
</evidence>
<gene>
    <name evidence="4" type="primary">LOC112054747</name>
</gene>
<name>A0A6J1NRR4_BICAN</name>
<keyword evidence="3" id="KW-1185">Reference proteome</keyword>
<keyword evidence="1" id="KW-0175">Coiled coil</keyword>
<feature type="coiled-coil region" evidence="1">
    <location>
        <begin position="19"/>
        <end position="46"/>
    </location>
</feature>
<dbReference type="AlphaFoldDB" id="A0A6J1NRR4"/>
<evidence type="ECO:0000256" key="2">
    <source>
        <dbReference type="SAM" id="MobiDB-lite"/>
    </source>
</evidence>